<sequence>MVKVQAAHDSKVLPTCTNPKAINQAVTAPFSKMDQDVHPLLLLSCMCSHMEFSGQHFVLRPALKISALQSEELLKIMLSQRFSSQRKLRNLCTQSSTWNHTAWLSVDHQWYQTWVTRKVKMNYTNNELHIIERHGIALIGWPVSGCVCNPSKICDRQEVKKLLSILQVETCKWMKLTDKQLASQIAQNKAQQATGKQVYYPQCMHGSNSSTTSKKIADIDTFDKDSDD</sequence>
<evidence type="ECO:0000313" key="2">
    <source>
        <dbReference type="Proteomes" id="UP000683000"/>
    </source>
</evidence>
<organism evidence="1 2">
    <name type="scientific">Boletus reticuloceps</name>
    <dbReference type="NCBI Taxonomy" id="495285"/>
    <lineage>
        <taxon>Eukaryota</taxon>
        <taxon>Fungi</taxon>
        <taxon>Dikarya</taxon>
        <taxon>Basidiomycota</taxon>
        <taxon>Agaricomycotina</taxon>
        <taxon>Agaricomycetes</taxon>
        <taxon>Agaricomycetidae</taxon>
        <taxon>Boletales</taxon>
        <taxon>Boletineae</taxon>
        <taxon>Boletaceae</taxon>
        <taxon>Boletoideae</taxon>
        <taxon>Boletus</taxon>
    </lineage>
</organism>
<accession>A0A8I3A3L8</accession>
<dbReference type="AlphaFoldDB" id="A0A8I3A3L8"/>
<dbReference type="EMBL" id="JAGFBS010000068">
    <property type="protein sequence ID" value="KAG6369723.1"/>
    <property type="molecule type" value="Genomic_DNA"/>
</dbReference>
<dbReference type="Proteomes" id="UP000683000">
    <property type="component" value="Unassembled WGS sequence"/>
</dbReference>
<dbReference type="OrthoDB" id="3253416at2759"/>
<keyword evidence="2" id="KW-1185">Reference proteome</keyword>
<comment type="caution">
    <text evidence="1">The sequence shown here is derived from an EMBL/GenBank/DDBJ whole genome shotgun (WGS) entry which is preliminary data.</text>
</comment>
<proteinExistence type="predicted"/>
<gene>
    <name evidence="1" type="ORF">JVT61DRAFT_13653</name>
</gene>
<protein>
    <submittedName>
        <fullName evidence="1">Uncharacterized protein</fullName>
    </submittedName>
</protein>
<reference evidence="1" key="1">
    <citation type="submission" date="2021-03" db="EMBL/GenBank/DDBJ databases">
        <title>Evolutionary innovations through gain and loss of genes in the ectomycorrhizal Boletales.</title>
        <authorList>
            <person name="Wu G."/>
            <person name="Miyauchi S."/>
            <person name="Morin E."/>
            <person name="Yang Z.-L."/>
            <person name="Xu J."/>
            <person name="Martin F.M."/>
        </authorList>
    </citation>
    <scope>NUCLEOTIDE SEQUENCE</scope>
    <source>
        <strain evidence="1">BR01</strain>
    </source>
</reference>
<evidence type="ECO:0000313" key="1">
    <source>
        <dbReference type="EMBL" id="KAG6369723.1"/>
    </source>
</evidence>
<name>A0A8I3A3L8_9AGAM</name>